<proteinExistence type="predicted"/>
<gene>
    <name evidence="1" type="primary">OSJNBa0008C11.23</name>
</gene>
<evidence type="ECO:0000313" key="2">
    <source>
        <dbReference type="Proteomes" id="UP000000763"/>
    </source>
</evidence>
<evidence type="ECO:0000313" key="1">
    <source>
        <dbReference type="EMBL" id="BAC83676.1"/>
    </source>
</evidence>
<reference evidence="2" key="1">
    <citation type="journal article" date="2005" name="Nature">
        <title>The map-based sequence of the rice genome.</title>
        <authorList>
            <consortium name="International rice genome sequencing project (IRGSP)"/>
            <person name="Matsumoto T."/>
            <person name="Wu J."/>
            <person name="Kanamori H."/>
            <person name="Katayose Y."/>
            <person name="Fujisawa M."/>
            <person name="Namiki N."/>
            <person name="Mizuno H."/>
            <person name="Yamamoto K."/>
            <person name="Antonio B.A."/>
            <person name="Baba T."/>
            <person name="Sakata K."/>
            <person name="Nagamura Y."/>
            <person name="Aoki H."/>
            <person name="Arikawa K."/>
            <person name="Arita K."/>
            <person name="Bito T."/>
            <person name="Chiden Y."/>
            <person name="Fujitsuka N."/>
            <person name="Fukunaka R."/>
            <person name="Hamada M."/>
            <person name="Harada C."/>
            <person name="Hayashi A."/>
            <person name="Hijishita S."/>
            <person name="Honda M."/>
            <person name="Hosokawa S."/>
            <person name="Ichikawa Y."/>
            <person name="Idonuma A."/>
            <person name="Iijima M."/>
            <person name="Ikeda M."/>
            <person name="Ikeno M."/>
            <person name="Ito K."/>
            <person name="Ito S."/>
            <person name="Ito T."/>
            <person name="Ito Y."/>
            <person name="Ito Y."/>
            <person name="Iwabuchi A."/>
            <person name="Kamiya K."/>
            <person name="Karasawa W."/>
            <person name="Kurita K."/>
            <person name="Katagiri S."/>
            <person name="Kikuta A."/>
            <person name="Kobayashi H."/>
            <person name="Kobayashi N."/>
            <person name="Machita K."/>
            <person name="Maehara T."/>
            <person name="Masukawa M."/>
            <person name="Mizubayashi T."/>
            <person name="Mukai Y."/>
            <person name="Nagasaki H."/>
            <person name="Nagata Y."/>
            <person name="Naito S."/>
            <person name="Nakashima M."/>
            <person name="Nakama Y."/>
            <person name="Nakamichi Y."/>
            <person name="Nakamura M."/>
            <person name="Meguro A."/>
            <person name="Negishi M."/>
            <person name="Ohta I."/>
            <person name="Ohta T."/>
            <person name="Okamoto M."/>
            <person name="Ono N."/>
            <person name="Saji S."/>
            <person name="Sakaguchi M."/>
            <person name="Sakai K."/>
            <person name="Shibata M."/>
            <person name="Shimokawa T."/>
            <person name="Song J."/>
            <person name="Takazaki Y."/>
            <person name="Terasawa K."/>
            <person name="Tsugane M."/>
            <person name="Tsuji K."/>
            <person name="Ueda S."/>
            <person name="Waki K."/>
            <person name="Yamagata H."/>
            <person name="Yamamoto M."/>
            <person name="Yamamoto S."/>
            <person name="Yamane H."/>
            <person name="Yoshiki S."/>
            <person name="Yoshihara R."/>
            <person name="Yukawa K."/>
            <person name="Zhong H."/>
            <person name="Yano M."/>
            <person name="Yuan Q."/>
            <person name="Ouyang S."/>
            <person name="Liu J."/>
            <person name="Jones K.M."/>
            <person name="Gansberger K."/>
            <person name="Moffat K."/>
            <person name="Hill J."/>
            <person name="Bera J."/>
            <person name="Fadrosh D."/>
            <person name="Jin S."/>
            <person name="Johri S."/>
            <person name="Kim M."/>
            <person name="Overton L."/>
            <person name="Reardon M."/>
            <person name="Tsitrin T."/>
            <person name="Vuong H."/>
            <person name="Weaver B."/>
            <person name="Ciecko A."/>
            <person name="Tallon L."/>
            <person name="Jackson J."/>
            <person name="Pai G."/>
            <person name="Aken S.V."/>
            <person name="Utterback T."/>
            <person name="Reidmuller S."/>
            <person name="Feldblyum T."/>
            <person name="Hsiao J."/>
            <person name="Zismann V."/>
            <person name="Iobst S."/>
            <person name="de Vazeille A.R."/>
            <person name="Buell C.R."/>
            <person name="Ying K."/>
            <person name="Li Y."/>
            <person name="Lu T."/>
            <person name="Huang Y."/>
            <person name="Zhao Q."/>
            <person name="Feng Q."/>
            <person name="Zhang L."/>
            <person name="Zhu J."/>
            <person name="Weng Q."/>
            <person name="Mu J."/>
            <person name="Lu Y."/>
            <person name="Fan D."/>
            <person name="Liu Y."/>
            <person name="Guan J."/>
            <person name="Zhang Y."/>
            <person name="Yu S."/>
            <person name="Liu X."/>
            <person name="Zhang Y."/>
            <person name="Hong G."/>
            <person name="Han B."/>
            <person name="Choisne N."/>
            <person name="Demange N."/>
            <person name="Orjeda G."/>
            <person name="Samain S."/>
            <person name="Cattolico L."/>
            <person name="Pelletier E."/>
            <person name="Couloux A."/>
            <person name="Segurens B."/>
            <person name="Wincker P."/>
            <person name="D'Hont A."/>
            <person name="Scarpelli C."/>
            <person name="Weissenbach J."/>
            <person name="Salanoubat M."/>
            <person name="Quetier F."/>
            <person name="Yu Y."/>
            <person name="Kim H.R."/>
            <person name="Rambo T."/>
            <person name="Currie J."/>
            <person name="Collura K."/>
            <person name="Luo M."/>
            <person name="Yang T."/>
            <person name="Ammiraju J.S.S."/>
            <person name="Engler F."/>
            <person name="Soderlund C."/>
            <person name="Wing R.A."/>
            <person name="Palmer L.E."/>
            <person name="de la Bastide M."/>
            <person name="Spiegel L."/>
            <person name="Nascimento L."/>
            <person name="Zutavern T."/>
            <person name="O'Shaughnessy A."/>
            <person name="Dike S."/>
            <person name="Dedhia N."/>
            <person name="Preston R."/>
            <person name="Balija V."/>
            <person name="McCombie W.R."/>
            <person name="Chow T."/>
            <person name="Chen H."/>
            <person name="Chung M."/>
            <person name="Chen C."/>
            <person name="Shaw J."/>
            <person name="Wu H."/>
            <person name="Hsiao K."/>
            <person name="Chao Y."/>
            <person name="Chu M."/>
            <person name="Cheng C."/>
            <person name="Hour A."/>
            <person name="Lee P."/>
            <person name="Lin S."/>
            <person name="Lin Y."/>
            <person name="Liou J."/>
            <person name="Liu S."/>
            <person name="Hsing Y."/>
            <person name="Raghuvanshi S."/>
            <person name="Mohanty A."/>
            <person name="Bharti A.K."/>
            <person name="Gaur A."/>
            <person name="Gupta V."/>
            <person name="Kumar D."/>
            <person name="Ravi V."/>
            <person name="Vij S."/>
            <person name="Kapur A."/>
            <person name="Khurana P."/>
            <person name="Khurana P."/>
            <person name="Khurana J.P."/>
            <person name="Tyagi A.K."/>
            <person name="Gaikwad K."/>
            <person name="Singh A."/>
            <person name="Dalal V."/>
            <person name="Srivastava S."/>
            <person name="Dixit A."/>
            <person name="Pal A.K."/>
            <person name="Ghazi I.A."/>
            <person name="Yadav M."/>
            <person name="Pandit A."/>
            <person name="Bhargava A."/>
            <person name="Sureshbabu K."/>
            <person name="Batra K."/>
            <person name="Sharma T.R."/>
            <person name="Mohapatra T."/>
            <person name="Singh N.K."/>
            <person name="Messing J."/>
            <person name="Nelson A.B."/>
            <person name="Fuks G."/>
            <person name="Kavchok S."/>
            <person name="Keizer G."/>
            <person name="Linton E."/>
            <person name="Llaca V."/>
            <person name="Song R."/>
            <person name="Tanyolac B."/>
            <person name="Young S."/>
            <person name="Ho-Il K."/>
            <person name="Hahn J.H."/>
            <person name="Sangsakoo G."/>
            <person name="Vanavichit A."/>
            <person name="de Mattos Luiz.A.T."/>
            <person name="Zimmer P.D."/>
            <person name="Malone G."/>
            <person name="Dellagostin O."/>
            <person name="de Oliveira A.C."/>
            <person name="Bevan M."/>
            <person name="Bancroft I."/>
            <person name="Minx P."/>
            <person name="Cordum H."/>
            <person name="Wilson R."/>
            <person name="Cheng Z."/>
            <person name="Jin W."/>
            <person name="Jiang J."/>
            <person name="Leong S.A."/>
            <person name="Iwama H."/>
            <person name="Gojobori T."/>
            <person name="Itoh T."/>
            <person name="Niimura Y."/>
            <person name="Fujii Y."/>
            <person name="Habara T."/>
            <person name="Sakai H."/>
            <person name="Sato Y."/>
            <person name="Wilson G."/>
            <person name="Kumar K."/>
            <person name="McCouch S."/>
            <person name="Juretic N."/>
            <person name="Hoen D."/>
            <person name="Wright S."/>
            <person name="Bruskiewich R."/>
            <person name="Bureau T."/>
            <person name="Miyao A."/>
            <person name="Hirochika H."/>
            <person name="Nishikawa T."/>
            <person name="Kadowaki K."/>
            <person name="Sugiura M."/>
            <person name="Burr B."/>
            <person name="Sasaki T."/>
        </authorList>
    </citation>
    <scope>NUCLEOTIDE SEQUENCE [LARGE SCALE GENOMIC DNA]</scope>
    <source>
        <strain evidence="2">cv. Nipponbare</strain>
    </source>
</reference>
<accession>Q6Z5V4</accession>
<sequence length="75" mass="8262">MGIAFSKNWWSRFSGSSPLSVMVCESVRKEEDVTLLRSSWCQGGMKLNQGKLEGVKERTGVCIRDAEAQTGLHTG</sequence>
<dbReference type="AlphaFoldDB" id="Q6Z5V4"/>
<protein>
    <submittedName>
        <fullName evidence="1">Uncharacterized protein</fullName>
    </submittedName>
</protein>
<reference evidence="2" key="2">
    <citation type="journal article" date="2008" name="Nucleic Acids Res.">
        <title>The rice annotation project database (RAP-DB): 2008 update.</title>
        <authorList>
            <consortium name="The rice annotation project (RAP)"/>
        </authorList>
    </citation>
    <scope>GENOME REANNOTATION</scope>
    <source>
        <strain evidence="2">cv. Nipponbare</strain>
    </source>
</reference>
<organism evidence="1 2">
    <name type="scientific">Oryza sativa subsp. japonica</name>
    <name type="common">Rice</name>
    <dbReference type="NCBI Taxonomy" id="39947"/>
    <lineage>
        <taxon>Eukaryota</taxon>
        <taxon>Viridiplantae</taxon>
        <taxon>Streptophyta</taxon>
        <taxon>Embryophyta</taxon>
        <taxon>Tracheophyta</taxon>
        <taxon>Spermatophyta</taxon>
        <taxon>Magnoliopsida</taxon>
        <taxon>Liliopsida</taxon>
        <taxon>Poales</taxon>
        <taxon>Poaceae</taxon>
        <taxon>BOP clade</taxon>
        <taxon>Oryzoideae</taxon>
        <taxon>Oryzeae</taxon>
        <taxon>Oryzinae</taxon>
        <taxon>Oryza</taxon>
        <taxon>Oryza sativa</taxon>
    </lineage>
</organism>
<dbReference type="EMBL" id="AP005098">
    <property type="protein sequence ID" value="BAC83676.1"/>
    <property type="molecule type" value="Genomic_DNA"/>
</dbReference>
<name>Q6Z5V4_ORYSJ</name>
<dbReference type="Proteomes" id="UP000000763">
    <property type="component" value="Chromosome 7"/>
</dbReference>